<keyword evidence="1" id="KW-0863">Zinc-finger</keyword>
<keyword evidence="4" id="KW-1185">Reference proteome</keyword>
<accession>A0ABM1GBQ1</accession>
<keyword evidence="1" id="KW-0479">Metal-binding</keyword>
<evidence type="ECO:0000256" key="2">
    <source>
        <dbReference type="SAM" id="MobiDB-lite"/>
    </source>
</evidence>
<organism evidence="4 5">
    <name type="scientific">Solanum pennellii</name>
    <name type="common">Tomato</name>
    <name type="synonym">Lycopersicon pennellii</name>
    <dbReference type="NCBI Taxonomy" id="28526"/>
    <lineage>
        <taxon>Eukaryota</taxon>
        <taxon>Viridiplantae</taxon>
        <taxon>Streptophyta</taxon>
        <taxon>Embryophyta</taxon>
        <taxon>Tracheophyta</taxon>
        <taxon>Spermatophyta</taxon>
        <taxon>Magnoliopsida</taxon>
        <taxon>eudicotyledons</taxon>
        <taxon>Gunneridae</taxon>
        <taxon>Pentapetalae</taxon>
        <taxon>asterids</taxon>
        <taxon>lamiids</taxon>
        <taxon>Solanales</taxon>
        <taxon>Solanaceae</taxon>
        <taxon>Solanoideae</taxon>
        <taxon>Solaneae</taxon>
        <taxon>Solanum</taxon>
        <taxon>Solanum subgen. Lycopersicon</taxon>
    </lineage>
</organism>
<evidence type="ECO:0000259" key="3">
    <source>
        <dbReference type="PROSITE" id="PS50158"/>
    </source>
</evidence>
<name>A0ABM1GBQ1_SOLPN</name>
<keyword evidence="1" id="KW-0862">Zinc</keyword>
<dbReference type="PROSITE" id="PS50158">
    <property type="entry name" value="ZF_CCHC"/>
    <property type="match status" value="1"/>
</dbReference>
<dbReference type="RefSeq" id="XP_015068783.1">
    <property type="nucleotide sequence ID" value="XM_015213297.1"/>
</dbReference>
<dbReference type="SUPFAM" id="SSF57756">
    <property type="entry name" value="Retrovirus zinc finger-like domains"/>
    <property type="match status" value="1"/>
</dbReference>
<gene>
    <name evidence="5" type="primary">LOC107013373</name>
</gene>
<protein>
    <submittedName>
        <fullName evidence="5">Uncharacterized protein LOC107013373</fullName>
    </submittedName>
</protein>
<evidence type="ECO:0000313" key="5">
    <source>
        <dbReference type="RefSeq" id="XP_015068783.1"/>
    </source>
</evidence>
<feature type="domain" description="CCHC-type" evidence="3">
    <location>
        <begin position="78"/>
        <end position="93"/>
    </location>
</feature>
<dbReference type="InterPro" id="IPR001878">
    <property type="entry name" value="Znf_CCHC"/>
</dbReference>
<reference evidence="4" key="1">
    <citation type="journal article" date="2014" name="Nat. Genet.">
        <title>The genome of the stress-tolerant wild tomato species Solanum pennellii.</title>
        <authorList>
            <person name="Bolger A."/>
            <person name="Scossa F."/>
            <person name="Bolger M.E."/>
            <person name="Lanz C."/>
            <person name="Maumus F."/>
            <person name="Tohge T."/>
            <person name="Quesneville H."/>
            <person name="Alseekh S."/>
            <person name="Sorensen I."/>
            <person name="Lichtenstein G."/>
            <person name="Fich E.A."/>
            <person name="Conte M."/>
            <person name="Keller H."/>
            <person name="Schneeberger K."/>
            <person name="Schwacke R."/>
            <person name="Ofner I."/>
            <person name="Vrebalov J."/>
            <person name="Xu Y."/>
            <person name="Osorio S."/>
            <person name="Aflitos S.A."/>
            <person name="Schijlen E."/>
            <person name="Jimenez-Gomez J.M."/>
            <person name="Ryngajllo M."/>
            <person name="Kimura S."/>
            <person name="Kumar R."/>
            <person name="Koenig D."/>
            <person name="Headland L.R."/>
            <person name="Maloof J.N."/>
            <person name="Sinha N."/>
            <person name="van Ham R.C."/>
            <person name="Lankhorst R.K."/>
            <person name="Mao L."/>
            <person name="Vogel A."/>
            <person name="Arsova B."/>
            <person name="Panstruga R."/>
            <person name="Fei Z."/>
            <person name="Rose J.K."/>
            <person name="Zamir D."/>
            <person name="Carrari F."/>
            <person name="Giovannoni J.J."/>
            <person name="Weigel D."/>
            <person name="Usadel B."/>
            <person name="Fernie A.R."/>
        </authorList>
    </citation>
    <scope>NUCLEOTIDE SEQUENCE [LARGE SCALE GENOMIC DNA]</scope>
    <source>
        <strain evidence="4">cv. LA0716</strain>
    </source>
</reference>
<dbReference type="Proteomes" id="UP000694930">
    <property type="component" value="Chromosome 3"/>
</dbReference>
<dbReference type="GeneID" id="107013373"/>
<proteinExistence type="predicted"/>
<reference evidence="5" key="2">
    <citation type="submission" date="2025-08" db="UniProtKB">
        <authorList>
            <consortium name="RefSeq"/>
        </authorList>
    </citation>
    <scope>IDENTIFICATION</scope>
</reference>
<dbReference type="InterPro" id="IPR036875">
    <property type="entry name" value="Znf_CCHC_sf"/>
</dbReference>
<feature type="compositionally biased region" description="Basic and acidic residues" evidence="2">
    <location>
        <begin position="11"/>
        <end position="35"/>
    </location>
</feature>
<evidence type="ECO:0000313" key="4">
    <source>
        <dbReference type="Proteomes" id="UP000694930"/>
    </source>
</evidence>
<dbReference type="Gene3D" id="4.10.60.10">
    <property type="entry name" value="Zinc finger, CCHC-type"/>
    <property type="match status" value="1"/>
</dbReference>
<feature type="region of interest" description="Disordered" evidence="2">
    <location>
        <begin position="89"/>
        <end position="129"/>
    </location>
</feature>
<evidence type="ECO:0000256" key="1">
    <source>
        <dbReference type="PROSITE-ProRule" id="PRU00047"/>
    </source>
</evidence>
<sequence length="129" mass="14208">MDLSRLMVHVQKVEYSRKKKGIRDSRSPKAHDKRSTTPRGGRPKPKKGNGGDMQHPRKNFAKCGRAHNGECRKGTNACFNCGKSGNMVKDCPQNRGQAGGNAHPRPSPQGAAAAETPKRKRFYALKGRE</sequence>
<feature type="region of interest" description="Disordered" evidence="2">
    <location>
        <begin position="1"/>
        <end position="66"/>
    </location>
</feature>